<accession>A0ACC0K9W5</accession>
<dbReference type="EMBL" id="CM046128">
    <property type="protein sequence ID" value="KAI8433184.1"/>
    <property type="molecule type" value="Genomic_DNA"/>
</dbReference>
<evidence type="ECO:0000313" key="1">
    <source>
        <dbReference type="EMBL" id="KAI8433184.1"/>
    </source>
</evidence>
<keyword evidence="2" id="KW-1185">Reference proteome</keyword>
<evidence type="ECO:0000313" key="2">
    <source>
        <dbReference type="Proteomes" id="UP001064048"/>
    </source>
</evidence>
<comment type="caution">
    <text evidence="1">The sequence shown here is derived from an EMBL/GenBank/DDBJ whole genome shotgun (WGS) entry which is preliminary data.</text>
</comment>
<reference evidence="1 2" key="1">
    <citation type="journal article" date="2022" name="Genome Biol. Evol.">
        <title>The Spruce Budworm Genome: Reconstructing the Evolutionary History of Antifreeze Proteins.</title>
        <authorList>
            <person name="Beliveau C."/>
            <person name="Gagne P."/>
            <person name="Picq S."/>
            <person name="Vernygora O."/>
            <person name="Keeling C.I."/>
            <person name="Pinkney K."/>
            <person name="Doucet D."/>
            <person name="Wen F."/>
            <person name="Johnston J.S."/>
            <person name="Maaroufi H."/>
            <person name="Boyle B."/>
            <person name="Laroche J."/>
            <person name="Dewar K."/>
            <person name="Juretic N."/>
            <person name="Blackburn G."/>
            <person name="Nisole A."/>
            <person name="Brunet B."/>
            <person name="Brandao M."/>
            <person name="Lumley L."/>
            <person name="Duan J."/>
            <person name="Quan G."/>
            <person name="Lucarotti C.J."/>
            <person name="Roe A.D."/>
            <person name="Sperling F.A.H."/>
            <person name="Levesque R.C."/>
            <person name="Cusson M."/>
        </authorList>
    </citation>
    <scope>NUCLEOTIDE SEQUENCE [LARGE SCALE GENOMIC DNA]</scope>
    <source>
        <strain evidence="1">Glfc:IPQL:Cfum</strain>
    </source>
</reference>
<gene>
    <name evidence="1" type="ORF">MSG28_015276</name>
</gene>
<organism evidence="1 2">
    <name type="scientific">Choristoneura fumiferana</name>
    <name type="common">Spruce budworm moth</name>
    <name type="synonym">Archips fumiferana</name>
    <dbReference type="NCBI Taxonomy" id="7141"/>
    <lineage>
        <taxon>Eukaryota</taxon>
        <taxon>Metazoa</taxon>
        <taxon>Ecdysozoa</taxon>
        <taxon>Arthropoda</taxon>
        <taxon>Hexapoda</taxon>
        <taxon>Insecta</taxon>
        <taxon>Pterygota</taxon>
        <taxon>Neoptera</taxon>
        <taxon>Endopterygota</taxon>
        <taxon>Lepidoptera</taxon>
        <taxon>Glossata</taxon>
        <taxon>Ditrysia</taxon>
        <taxon>Tortricoidea</taxon>
        <taxon>Tortricidae</taxon>
        <taxon>Tortricinae</taxon>
        <taxon>Choristoneura</taxon>
    </lineage>
</organism>
<dbReference type="Proteomes" id="UP001064048">
    <property type="component" value="Chromosome 28"/>
</dbReference>
<name>A0ACC0K9W5_CHOFU</name>
<sequence>MKPVDDACEQERRDGVRERQRHGAREGQREGTRDVAPMMSLKPRNVDFQETWANLRETVAGVVGLRAVERGVWNLRFSDVYALCVAHPEPLADRLYDETRYGLSVQWSCIGIARSTDY</sequence>
<protein>
    <submittedName>
        <fullName evidence="1">Uncharacterized protein</fullName>
    </submittedName>
</protein>
<proteinExistence type="predicted"/>